<evidence type="ECO:0000256" key="6">
    <source>
        <dbReference type="SAM" id="Phobius"/>
    </source>
</evidence>
<dbReference type="Proteomes" id="UP001204798">
    <property type="component" value="Unassembled WGS sequence"/>
</dbReference>
<name>A0ABT2ELK5_9BACT</name>
<accession>A0ABT2ELK5</accession>
<evidence type="ECO:0000256" key="3">
    <source>
        <dbReference type="ARBA" id="ARBA00022692"/>
    </source>
</evidence>
<keyword evidence="4 6" id="KW-1133">Transmembrane helix</keyword>
<dbReference type="PANTHER" id="PTHR30561:SF9">
    <property type="entry name" value="4-AMINO-4-DEOXY-L-ARABINOSE-PHOSPHOUNDECAPRENOL FLIPPASE SUBUNIT ARNF-RELATED"/>
    <property type="match status" value="1"/>
</dbReference>
<comment type="caution">
    <text evidence="7">The sequence shown here is derived from an EMBL/GenBank/DDBJ whole genome shotgun (WGS) entry which is preliminary data.</text>
</comment>
<feature type="transmembrane region" description="Helical" evidence="6">
    <location>
        <begin position="108"/>
        <end position="126"/>
    </location>
</feature>
<evidence type="ECO:0000256" key="1">
    <source>
        <dbReference type="ARBA" id="ARBA00004651"/>
    </source>
</evidence>
<evidence type="ECO:0000256" key="2">
    <source>
        <dbReference type="ARBA" id="ARBA00022475"/>
    </source>
</evidence>
<dbReference type="InterPro" id="IPR000390">
    <property type="entry name" value="Small_drug/metabolite_transptr"/>
</dbReference>
<dbReference type="Gene3D" id="1.10.3730.20">
    <property type="match status" value="1"/>
</dbReference>
<dbReference type="PANTHER" id="PTHR30561">
    <property type="entry name" value="SMR FAMILY PROTON-DEPENDENT DRUG EFFLUX TRANSPORTER SUGE"/>
    <property type="match status" value="1"/>
</dbReference>
<sequence>MSALTIRTLLSDPLVQIIIATLLGGIGQALIKYGVTNVTTGSGLVATAIKLMLSPGVLAGLCAYAISSVFYVMVVRSKGLSFAYPFVAANQVIVFLLAWLLFREDIPPLRVVGLVVICIGVTLIALSK</sequence>
<evidence type="ECO:0000313" key="8">
    <source>
        <dbReference type="Proteomes" id="UP001204798"/>
    </source>
</evidence>
<comment type="subcellular location">
    <subcellularLocation>
        <location evidence="1">Cell membrane</location>
        <topology evidence="1">Multi-pass membrane protein</topology>
    </subcellularLocation>
</comment>
<keyword evidence="5 6" id="KW-0472">Membrane</keyword>
<evidence type="ECO:0000313" key="7">
    <source>
        <dbReference type="EMBL" id="MCS3918824.1"/>
    </source>
</evidence>
<keyword evidence="2" id="KW-1003">Cell membrane</keyword>
<dbReference type="SUPFAM" id="SSF103481">
    <property type="entry name" value="Multidrug resistance efflux transporter EmrE"/>
    <property type="match status" value="1"/>
</dbReference>
<dbReference type="InterPro" id="IPR037185">
    <property type="entry name" value="EmrE-like"/>
</dbReference>
<feature type="transmembrane region" description="Helical" evidence="6">
    <location>
        <begin position="82"/>
        <end position="102"/>
    </location>
</feature>
<keyword evidence="8" id="KW-1185">Reference proteome</keyword>
<evidence type="ECO:0000256" key="4">
    <source>
        <dbReference type="ARBA" id="ARBA00022989"/>
    </source>
</evidence>
<evidence type="ECO:0000256" key="5">
    <source>
        <dbReference type="ARBA" id="ARBA00023136"/>
    </source>
</evidence>
<proteinExistence type="predicted"/>
<dbReference type="RefSeq" id="WP_259094872.1">
    <property type="nucleotide sequence ID" value="NZ_CP130454.1"/>
</dbReference>
<gene>
    <name evidence="7" type="ORF">M2350_001224</name>
</gene>
<feature type="transmembrane region" description="Helical" evidence="6">
    <location>
        <begin position="12"/>
        <end position="31"/>
    </location>
</feature>
<organism evidence="7 8">
    <name type="scientific">Candidatus Fervidibacter sacchari</name>
    <dbReference type="NCBI Taxonomy" id="1448929"/>
    <lineage>
        <taxon>Bacteria</taxon>
        <taxon>Candidatus Fervidibacterota</taxon>
        <taxon>Candidatus Fervidibacter</taxon>
    </lineage>
</organism>
<reference evidence="7 8" key="1">
    <citation type="submission" date="2022-08" db="EMBL/GenBank/DDBJ databases">
        <title>Bacterial and archaeal communities from various locations to study Microbial Dark Matter (Phase II).</title>
        <authorList>
            <person name="Stepanauskas R."/>
        </authorList>
    </citation>
    <scope>NUCLEOTIDE SEQUENCE [LARGE SCALE GENOMIC DNA]</scope>
    <source>
        <strain evidence="7 8">PD1</strain>
    </source>
</reference>
<dbReference type="EMBL" id="JANUCP010000002">
    <property type="protein sequence ID" value="MCS3918824.1"/>
    <property type="molecule type" value="Genomic_DNA"/>
</dbReference>
<protein>
    <submittedName>
        <fullName evidence="7">Multidrug transporter EmrE-like cation transporter</fullName>
    </submittedName>
</protein>
<feature type="transmembrane region" description="Helical" evidence="6">
    <location>
        <begin position="51"/>
        <end position="75"/>
    </location>
</feature>
<keyword evidence="3 6" id="KW-0812">Transmembrane</keyword>